<dbReference type="AlphaFoldDB" id="A0A9P4TWP4"/>
<reference evidence="4" key="1">
    <citation type="journal article" date="2020" name="Stud. Mycol.">
        <title>101 Dothideomycetes genomes: a test case for predicting lifestyles and emergence of pathogens.</title>
        <authorList>
            <person name="Haridas S."/>
            <person name="Albert R."/>
            <person name="Binder M."/>
            <person name="Bloem J."/>
            <person name="Labutti K."/>
            <person name="Salamov A."/>
            <person name="Andreopoulos B."/>
            <person name="Baker S."/>
            <person name="Barry K."/>
            <person name="Bills G."/>
            <person name="Bluhm B."/>
            <person name="Cannon C."/>
            <person name="Castanera R."/>
            <person name="Culley D."/>
            <person name="Daum C."/>
            <person name="Ezra D."/>
            <person name="Gonzalez J."/>
            <person name="Henrissat B."/>
            <person name="Kuo A."/>
            <person name="Liang C."/>
            <person name="Lipzen A."/>
            <person name="Lutzoni F."/>
            <person name="Magnuson J."/>
            <person name="Mondo S."/>
            <person name="Nolan M."/>
            <person name="Ohm R."/>
            <person name="Pangilinan J."/>
            <person name="Park H.-J."/>
            <person name="Ramirez L."/>
            <person name="Alfaro M."/>
            <person name="Sun H."/>
            <person name="Tritt A."/>
            <person name="Yoshinaga Y."/>
            <person name="Zwiers L.-H."/>
            <person name="Turgeon B."/>
            <person name="Goodwin S."/>
            <person name="Spatafora J."/>
            <person name="Crous P."/>
            <person name="Grigoriev I."/>
        </authorList>
    </citation>
    <scope>NUCLEOTIDE SEQUENCE</scope>
    <source>
        <strain evidence="4">CBS 130266</strain>
    </source>
</reference>
<comment type="caution">
    <text evidence="4">The sequence shown here is derived from an EMBL/GenBank/DDBJ whole genome shotgun (WGS) entry which is preliminary data.</text>
</comment>
<gene>
    <name evidence="4" type="ORF">EJ08DRAFT_650336</name>
</gene>
<feature type="domain" description="ELYS-like" evidence="3">
    <location>
        <begin position="43"/>
        <end position="254"/>
    </location>
</feature>
<dbReference type="Pfam" id="PF13934">
    <property type="entry name" value="ELYS"/>
    <property type="match status" value="1"/>
</dbReference>
<protein>
    <recommendedName>
        <fullName evidence="3">ELYS-like domain-containing protein</fullName>
    </recommendedName>
</protein>
<keyword evidence="2" id="KW-0539">Nucleus</keyword>
<accession>A0A9P4TWP4</accession>
<evidence type="ECO:0000313" key="5">
    <source>
        <dbReference type="Proteomes" id="UP000800235"/>
    </source>
</evidence>
<dbReference type="GO" id="GO:0005634">
    <property type="term" value="C:nucleus"/>
    <property type="evidence" value="ECO:0007669"/>
    <property type="project" value="UniProtKB-SubCell"/>
</dbReference>
<evidence type="ECO:0000256" key="2">
    <source>
        <dbReference type="ARBA" id="ARBA00023242"/>
    </source>
</evidence>
<organism evidence="4 5">
    <name type="scientific">Tothia fuscella</name>
    <dbReference type="NCBI Taxonomy" id="1048955"/>
    <lineage>
        <taxon>Eukaryota</taxon>
        <taxon>Fungi</taxon>
        <taxon>Dikarya</taxon>
        <taxon>Ascomycota</taxon>
        <taxon>Pezizomycotina</taxon>
        <taxon>Dothideomycetes</taxon>
        <taxon>Pleosporomycetidae</taxon>
        <taxon>Venturiales</taxon>
        <taxon>Cylindrosympodiaceae</taxon>
        <taxon>Tothia</taxon>
    </lineage>
</organism>
<comment type="subcellular location">
    <subcellularLocation>
        <location evidence="1">Nucleus</location>
    </subcellularLocation>
</comment>
<dbReference type="InterPro" id="IPR018247">
    <property type="entry name" value="EF_Hand_1_Ca_BS"/>
</dbReference>
<dbReference type="OrthoDB" id="20729at2759"/>
<dbReference type="InterPro" id="IPR025151">
    <property type="entry name" value="ELYS_dom"/>
</dbReference>
<dbReference type="EMBL" id="MU007046">
    <property type="protein sequence ID" value="KAF2429484.1"/>
    <property type="molecule type" value="Genomic_DNA"/>
</dbReference>
<dbReference type="PROSITE" id="PS00018">
    <property type="entry name" value="EF_HAND_1"/>
    <property type="match status" value="1"/>
</dbReference>
<sequence length="325" mass="37492">MAPLRADFHKFDEVYHFHPKYTYPKDVLQDIDHSRRLSKKDLLFIDKLLGSIGVDSLKTYPPENNKELRKLHKAIVGSGAPEHIIHAILYYLLKDVKIKSDIDHAGQFAGGVFLSQKYWTLIDGLWAMDRRSFNTAIEYLTQPSLTPTYPDDILLNLIDNEEYQLAFSYYQCVQPPLTNSELLHAYFHMISKANPTEALFFSRMQPESSRRILFEKMTINAMSAADPDRATRGVQLIDLPLDKEEEEWFQEFLEVGEGRHHKYAPDMMLMRKIAKGRFGEATVDVKTKDVSTREYRGVRWDNVIDGLSKGLGPRDVAGIYQKAPY</sequence>
<evidence type="ECO:0000313" key="4">
    <source>
        <dbReference type="EMBL" id="KAF2429484.1"/>
    </source>
</evidence>
<evidence type="ECO:0000259" key="3">
    <source>
        <dbReference type="Pfam" id="PF13934"/>
    </source>
</evidence>
<proteinExistence type="predicted"/>
<dbReference type="Proteomes" id="UP000800235">
    <property type="component" value="Unassembled WGS sequence"/>
</dbReference>
<evidence type="ECO:0000256" key="1">
    <source>
        <dbReference type="ARBA" id="ARBA00004123"/>
    </source>
</evidence>
<name>A0A9P4TWP4_9PEZI</name>
<keyword evidence="5" id="KW-1185">Reference proteome</keyword>